<reference evidence="4 5" key="1">
    <citation type="journal article" date="2021" name="Nat. Plants">
        <title>The Taxus genome provides insights into paclitaxel biosynthesis.</title>
        <authorList>
            <person name="Xiong X."/>
            <person name="Gou J."/>
            <person name="Liao Q."/>
            <person name="Li Y."/>
            <person name="Zhou Q."/>
            <person name="Bi G."/>
            <person name="Li C."/>
            <person name="Du R."/>
            <person name="Wang X."/>
            <person name="Sun T."/>
            <person name="Guo L."/>
            <person name="Liang H."/>
            <person name="Lu P."/>
            <person name="Wu Y."/>
            <person name="Zhang Z."/>
            <person name="Ro D.K."/>
            <person name="Shang Y."/>
            <person name="Huang S."/>
            <person name="Yan J."/>
        </authorList>
    </citation>
    <scope>NUCLEOTIDE SEQUENCE [LARGE SCALE GENOMIC DNA]</scope>
    <source>
        <strain evidence="4">Ta-2019</strain>
    </source>
</reference>
<feature type="non-terminal residue" evidence="4">
    <location>
        <position position="1"/>
    </location>
</feature>
<feature type="compositionally biased region" description="Basic and acidic residues" evidence="3">
    <location>
        <begin position="805"/>
        <end position="819"/>
    </location>
</feature>
<dbReference type="PANTHER" id="PTHR44218">
    <property type="entry name" value="PROTEIN SPA1-RELATED 2"/>
    <property type="match status" value="1"/>
</dbReference>
<dbReference type="InterPro" id="IPR015943">
    <property type="entry name" value="WD40/YVTN_repeat-like_dom_sf"/>
</dbReference>
<dbReference type="GO" id="GO:0009640">
    <property type="term" value="P:photomorphogenesis"/>
    <property type="evidence" value="ECO:0007669"/>
    <property type="project" value="InterPro"/>
</dbReference>
<dbReference type="Proteomes" id="UP000824469">
    <property type="component" value="Unassembled WGS sequence"/>
</dbReference>
<feature type="region of interest" description="Disordered" evidence="3">
    <location>
        <begin position="845"/>
        <end position="883"/>
    </location>
</feature>
<evidence type="ECO:0000313" key="4">
    <source>
        <dbReference type="EMBL" id="KAH9308787.1"/>
    </source>
</evidence>
<evidence type="ECO:0000256" key="2">
    <source>
        <dbReference type="ARBA" id="ARBA00022737"/>
    </source>
</evidence>
<dbReference type="PROSITE" id="PS00678">
    <property type="entry name" value="WD_REPEATS_1"/>
    <property type="match status" value="1"/>
</dbReference>
<dbReference type="InterPro" id="IPR020472">
    <property type="entry name" value="WD40_PAC1"/>
</dbReference>
<organism evidence="4 5">
    <name type="scientific">Taxus chinensis</name>
    <name type="common">Chinese yew</name>
    <name type="synonym">Taxus wallichiana var. chinensis</name>
    <dbReference type="NCBI Taxonomy" id="29808"/>
    <lineage>
        <taxon>Eukaryota</taxon>
        <taxon>Viridiplantae</taxon>
        <taxon>Streptophyta</taxon>
        <taxon>Embryophyta</taxon>
        <taxon>Tracheophyta</taxon>
        <taxon>Spermatophyta</taxon>
        <taxon>Pinopsida</taxon>
        <taxon>Pinidae</taxon>
        <taxon>Conifers II</taxon>
        <taxon>Cupressales</taxon>
        <taxon>Taxaceae</taxon>
        <taxon>Taxus</taxon>
    </lineage>
</organism>
<dbReference type="InterPro" id="IPR036322">
    <property type="entry name" value="WD40_repeat_dom_sf"/>
</dbReference>
<dbReference type="PANTHER" id="PTHR44218:SF6">
    <property type="entry name" value="PROTEIN SUPPRESSOR OF PHYA-105 1"/>
    <property type="match status" value="1"/>
</dbReference>
<keyword evidence="2" id="KW-0677">Repeat</keyword>
<dbReference type="AlphaFoldDB" id="A0AA38FRB8"/>
<feature type="region of interest" description="Disordered" evidence="3">
    <location>
        <begin position="805"/>
        <end position="824"/>
    </location>
</feature>
<proteinExistence type="predicted"/>
<protein>
    <submittedName>
        <fullName evidence="4">Uncharacterized protein</fullName>
    </submittedName>
</protein>
<feature type="region of interest" description="Disordered" evidence="3">
    <location>
        <begin position="231"/>
        <end position="252"/>
    </location>
</feature>
<dbReference type="SMART" id="SM00320">
    <property type="entry name" value="WD40"/>
    <property type="match status" value="6"/>
</dbReference>
<comment type="caution">
    <text evidence="4">The sequence shown here is derived from an EMBL/GenBank/DDBJ whole genome shotgun (WGS) entry which is preliminary data.</text>
</comment>
<keyword evidence="1" id="KW-0853">WD repeat</keyword>
<sequence length="883" mass="98906">MFCTFTSQEEQLKSMSELRHRILPPCFLSEYPREAGFCLWLLHPDPGSRPKAREIIRSEFLSEAQDALTERQSAVRVDEEDAESELLLDFLLSLEKQKQEKACKLAQDAARLTSDIEEVKKRRPSLIRSGSVAKMQSISAISSKNGIAREIRNISEKCFDGGEEKLNFIKKLIYQQSSRGGPEQDDIHLEAIPSRSHVSTSKGARLMKNIKHLEQVYFSMRGKIEPPEIDCTNSWRHGKNNPNKSSSINGSNRDASILKGGEYDRVDRLGCLFDSVCKYARYSRFEVRATLQHGDLLNTANVVCSVGFDRDQEFFATAGVSKKIKVFGCDAVLNEKVDIHYPVIEMTSKSKLSSVCWNSYIRSHIASTDYDGVVQLWDASTGQSFARYNEHQKRAWAVDFSHADPTKLASGSDDCTVKLWSINQASSICTIKTVANVCCVQFPPDSGNMITFGSADYKVYCYDLRNTKVPWCTLASHGKAVSYVKFIDSGTIVSASTDNTIKLWDLSKARSSGGSNSACTLTFTGHSNEKNFVGLSVTEGYIACGSETNSGTKWEERELGLQKLGVVANSQLAGLFQIAIKSRPMNGIPSLNKKPKETQDKHRQIWEECKKERIPFEPNGVKNATFSYKYRACLSQVQDGYDTENPDGLWKSKADHFLEPSLTLENGGIKVVTIAGQQDVGCGKWVTGVFGTALLKYGESIIWMGHQRGHKDLFGIQELAFCLRENKFGKECKFEGIVSLIDHARIRTLWYAKIKALSEDDKRHGAMKEGELALTPIIVPKSQHHEVIIDHCLVNNDVSTCDEPKVEKKNEEQEGEEKGMVGNHFQNRLDDNKLAGLFRTAVPKEHNDGGLDVGKTYEDIPNTHEQDELRGENVEPEDKLEFM</sequence>
<keyword evidence="5" id="KW-1185">Reference proteome</keyword>
<dbReference type="PRINTS" id="PR00320">
    <property type="entry name" value="GPROTEINBRPT"/>
</dbReference>
<dbReference type="InterPro" id="IPR001680">
    <property type="entry name" value="WD40_rpt"/>
</dbReference>
<name>A0AA38FRB8_TAXCH</name>
<dbReference type="InterPro" id="IPR019775">
    <property type="entry name" value="WD40_repeat_CS"/>
</dbReference>
<evidence type="ECO:0000313" key="5">
    <source>
        <dbReference type="Proteomes" id="UP000824469"/>
    </source>
</evidence>
<accession>A0AA38FRB8</accession>
<evidence type="ECO:0000256" key="1">
    <source>
        <dbReference type="ARBA" id="ARBA00022574"/>
    </source>
</evidence>
<gene>
    <name evidence="4" type="ORF">KI387_036698</name>
</gene>
<evidence type="ECO:0000256" key="3">
    <source>
        <dbReference type="SAM" id="MobiDB-lite"/>
    </source>
</evidence>
<dbReference type="Pfam" id="PF00400">
    <property type="entry name" value="WD40"/>
    <property type="match status" value="2"/>
</dbReference>
<dbReference type="Gene3D" id="2.130.10.10">
    <property type="entry name" value="YVTN repeat-like/Quinoprotein amine dehydrogenase"/>
    <property type="match status" value="1"/>
</dbReference>
<dbReference type="EMBL" id="JAHRHJ020000007">
    <property type="protein sequence ID" value="KAH9308787.1"/>
    <property type="molecule type" value="Genomic_DNA"/>
</dbReference>
<dbReference type="InterPro" id="IPR044630">
    <property type="entry name" value="SPA1/2/3/4"/>
</dbReference>
<dbReference type="SUPFAM" id="SSF50978">
    <property type="entry name" value="WD40 repeat-like"/>
    <property type="match status" value="1"/>
</dbReference>
<dbReference type="Gene3D" id="1.10.510.10">
    <property type="entry name" value="Transferase(Phosphotransferase) domain 1"/>
    <property type="match status" value="1"/>
</dbReference>